<evidence type="ECO:0000313" key="20">
    <source>
        <dbReference type="Proteomes" id="UP001527202"/>
    </source>
</evidence>
<feature type="transmembrane region" description="Helical" evidence="14">
    <location>
        <begin position="314"/>
        <end position="335"/>
    </location>
</feature>
<dbReference type="InterPro" id="IPR005467">
    <property type="entry name" value="His_kinase_dom"/>
</dbReference>
<dbReference type="GO" id="GO:0005886">
    <property type="term" value="C:plasma membrane"/>
    <property type="evidence" value="ECO:0007669"/>
    <property type="project" value="UniProtKB-SubCell"/>
</dbReference>
<evidence type="ECO:0000313" key="17">
    <source>
        <dbReference type="EMBL" id="MCY9596772.1"/>
    </source>
</evidence>
<sequence length="611" mass="70926">MPSLKTFYRIHLKKRMFNKILLFYSIVMVLLFMGVSILAYQYYEQRSVREQTDRVLKDLDIVSVNLNQLYERMYSAIQQLYTDAAVNEDLTYFLSHEYEDYLKRRLNQYIRSSGTEPKNFDSQLRSFLKDEPSIANILLYSKGERFFYFMNPRTQRFYYPSEIPQDSPGWFDSTINHQWLPTDQRSVLWEARKDSGPVYSYTHVLKDTVSLQKFGAIVFDLNTDEIKRLVESKLKDRGAKMLLMTSGGQVIYDSENRYQGQIYPYWQQLHEQQDWVELEEPSKVNVLTIGNTGMTIAGIIPKSRIEQSMDTIRLSLIGITALCIAVSFMFTFTIIRQYSKKIRKIVTHIRRLQEGDLSARIVLTGEDELQDISQNFNYMCDRLETYIDQVYRSEIKQKNAELVAMQAQINPHFLYNTLESIRMKAITSGARDVGQMIYILAALFRDMIRKQTNVTLAEEMEMNVMYLKLFQYRFENRLEVETCLDKNAANCQVVKLLIQPVVENYLVHGFRPESDSNRIAVSMTREEENIVVRVADNGKGMPPERLAEIRKRLAMKPDSGGLGGDSLGLVNVNERIRSHYGSDYGLAIDSGPDQGCEVMLKLPAIQGEMLL</sequence>
<keyword evidence="5" id="KW-0597">Phosphoprotein</keyword>
<dbReference type="InterPro" id="IPR050640">
    <property type="entry name" value="Bact_2-comp_sensor_kinase"/>
</dbReference>
<dbReference type="EMBL" id="JAMDMJ010000015">
    <property type="protein sequence ID" value="MCY9596772.1"/>
    <property type="molecule type" value="Genomic_DNA"/>
</dbReference>
<evidence type="ECO:0000256" key="1">
    <source>
        <dbReference type="ARBA" id="ARBA00000085"/>
    </source>
</evidence>
<protein>
    <recommendedName>
        <fullName evidence="3">histidine kinase</fullName>
        <ecNumber evidence="3">2.7.13.3</ecNumber>
    </recommendedName>
</protein>
<keyword evidence="7 14" id="KW-0812">Transmembrane</keyword>
<evidence type="ECO:0000313" key="18">
    <source>
        <dbReference type="EMBL" id="QAV19908.1"/>
    </source>
</evidence>
<dbReference type="OrthoDB" id="9776552at2"/>
<reference evidence="18 19" key="1">
    <citation type="submission" date="2018-01" db="EMBL/GenBank/DDBJ databases">
        <title>The whole genome sequencing and assembly of Paenibacillus chitinolyticus KCCM 41400 strain.</title>
        <authorList>
            <person name="Kim J.-Y."/>
            <person name="Park M.-K."/>
            <person name="Lee Y.-J."/>
            <person name="Yi H."/>
            <person name="Bahn Y.-S."/>
            <person name="Kim J.F."/>
            <person name="Lee D.-W."/>
        </authorList>
    </citation>
    <scope>NUCLEOTIDE SEQUENCE [LARGE SCALE GENOMIC DNA]</scope>
    <source>
        <strain evidence="18 19">KCCM 41400</strain>
    </source>
</reference>
<evidence type="ECO:0000256" key="6">
    <source>
        <dbReference type="ARBA" id="ARBA00022679"/>
    </source>
</evidence>
<dbReference type="Pfam" id="PF02518">
    <property type="entry name" value="HATPase_c"/>
    <property type="match status" value="1"/>
</dbReference>
<dbReference type="SUPFAM" id="SSF158472">
    <property type="entry name" value="HAMP domain-like"/>
    <property type="match status" value="1"/>
</dbReference>
<evidence type="ECO:0000256" key="10">
    <source>
        <dbReference type="ARBA" id="ARBA00022840"/>
    </source>
</evidence>
<comment type="catalytic activity">
    <reaction evidence="1">
        <text>ATP + protein L-histidine = ADP + protein N-phospho-L-histidine.</text>
        <dbReference type="EC" id="2.7.13.3"/>
    </reaction>
</comment>
<gene>
    <name evidence="17" type="ORF">M5X16_13405</name>
    <name evidence="18" type="ORF">PC41400_20500</name>
</gene>
<evidence type="ECO:0000256" key="11">
    <source>
        <dbReference type="ARBA" id="ARBA00022989"/>
    </source>
</evidence>
<dbReference type="EMBL" id="CP026520">
    <property type="protein sequence ID" value="QAV19908.1"/>
    <property type="molecule type" value="Genomic_DNA"/>
</dbReference>
<organism evidence="18 19">
    <name type="scientific">Paenibacillus chitinolyticus</name>
    <dbReference type="NCBI Taxonomy" id="79263"/>
    <lineage>
        <taxon>Bacteria</taxon>
        <taxon>Bacillati</taxon>
        <taxon>Bacillota</taxon>
        <taxon>Bacilli</taxon>
        <taxon>Bacillales</taxon>
        <taxon>Paenibacillaceae</taxon>
        <taxon>Paenibacillus</taxon>
    </lineage>
</organism>
<dbReference type="GeneID" id="95377176"/>
<evidence type="ECO:0000256" key="13">
    <source>
        <dbReference type="ARBA" id="ARBA00023136"/>
    </source>
</evidence>
<dbReference type="KEGG" id="pchi:PC41400_20500"/>
<name>A0A410WZN5_9BACL</name>
<feature type="domain" description="Histidine kinase" evidence="15">
    <location>
        <begin position="498"/>
        <end position="606"/>
    </location>
</feature>
<dbReference type="Proteomes" id="UP000288943">
    <property type="component" value="Chromosome"/>
</dbReference>
<dbReference type="Proteomes" id="UP001527202">
    <property type="component" value="Unassembled WGS sequence"/>
</dbReference>
<dbReference type="GO" id="GO:0000155">
    <property type="term" value="F:phosphorelay sensor kinase activity"/>
    <property type="evidence" value="ECO:0007669"/>
    <property type="project" value="InterPro"/>
</dbReference>
<dbReference type="SMART" id="SM00304">
    <property type="entry name" value="HAMP"/>
    <property type="match status" value="1"/>
</dbReference>
<dbReference type="SMART" id="SM00387">
    <property type="entry name" value="HATPase_c"/>
    <property type="match status" value="1"/>
</dbReference>
<keyword evidence="13 14" id="KW-0472">Membrane</keyword>
<accession>A0A410WZN5</accession>
<dbReference type="PROSITE" id="PS50885">
    <property type="entry name" value="HAMP"/>
    <property type="match status" value="1"/>
</dbReference>
<evidence type="ECO:0000256" key="12">
    <source>
        <dbReference type="ARBA" id="ARBA00023012"/>
    </source>
</evidence>
<keyword evidence="6" id="KW-0808">Transferase</keyword>
<feature type="domain" description="HAMP" evidence="16">
    <location>
        <begin position="336"/>
        <end position="388"/>
    </location>
</feature>
<dbReference type="InterPro" id="IPR036890">
    <property type="entry name" value="HATPase_C_sf"/>
</dbReference>
<reference evidence="17 20" key="2">
    <citation type="submission" date="2022-05" db="EMBL/GenBank/DDBJ databases">
        <title>Genome Sequencing of Bee-Associated Microbes.</title>
        <authorList>
            <person name="Dunlap C."/>
        </authorList>
    </citation>
    <scope>NUCLEOTIDE SEQUENCE [LARGE SCALE GENOMIC DNA]</scope>
    <source>
        <strain evidence="17 20">NRRL B-23120</strain>
    </source>
</reference>
<dbReference type="Pfam" id="PF00672">
    <property type="entry name" value="HAMP"/>
    <property type="match status" value="1"/>
</dbReference>
<dbReference type="Gene3D" id="6.10.340.10">
    <property type="match status" value="1"/>
</dbReference>
<evidence type="ECO:0000313" key="19">
    <source>
        <dbReference type="Proteomes" id="UP000288943"/>
    </source>
</evidence>
<evidence type="ECO:0000256" key="3">
    <source>
        <dbReference type="ARBA" id="ARBA00012438"/>
    </source>
</evidence>
<dbReference type="PANTHER" id="PTHR34220">
    <property type="entry name" value="SENSOR HISTIDINE KINASE YPDA"/>
    <property type="match status" value="1"/>
</dbReference>
<proteinExistence type="predicted"/>
<evidence type="ECO:0000256" key="4">
    <source>
        <dbReference type="ARBA" id="ARBA00022475"/>
    </source>
</evidence>
<evidence type="ECO:0000256" key="9">
    <source>
        <dbReference type="ARBA" id="ARBA00022777"/>
    </source>
</evidence>
<dbReference type="EC" id="2.7.13.3" evidence="3"/>
<dbReference type="InterPro" id="IPR003660">
    <property type="entry name" value="HAMP_dom"/>
</dbReference>
<dbReference type="InterPro" id="IPR003594">
    <property type="entry name" value="HATPase_dom"/>
</dbReference>
<dbReference type="PRINTS" id="PR00344">
    <property type="entry name" value="BCTRLSENSOR"/>
</dbReference>
<evidence type="ECO:0000259" key="16">
    <source>
        <dbReference type="PROSITE" id="PS50885"/>
    </source>
</evidence>
<dbReference type="InterPro" id="IPR010559">
    <property type="entry name" value="Sig_transdc_His_kin_internal"/>
</dbReference>
<evidence type="ECO:0000259" key="15">
    <source>
        <dbReference type="PROSITE" id="PS50109"/>
    </source>
</evidence>
<dbReference type="InterPro" id="IPR004358">
    <property type="entry name" value="Sig_transdc_His_kin-like_C"/>
</dbReference>
<keyword evidence="4" id="KW-1003">Cell membrane</keyword>
<keyword evidence="20" id="KW-1185">Reference proteome</keyword>
<keyword evidence="9 18" id="KW-0418">Kinase</keyword>
<dbReference type="Gene3D" id="3.30.565.10">
    <property type="entry name" value="Histidine kinase-like ATPase, C-terminal domain"/>
    <property type="match status" value="1"/>
</dbReference>
<evidence type="ECO:0000256" key="5">
    <source>
        <dbReference type="ARBA" id="ARBA00022553"/>
    </source>
</evidence>
<dbReference type="Pfam" id="PF06580">
    <property type="entry name" value="His_kinase"/>
    <property type="match status" value="1"/>
</dbReference>
<dbReference type="CDD" id="cd06225">
    <property type="entry name" value="HAMP"/>
    <property type="match status" value="1"/>
</dbReference>
<keyword evidence="11 14" id="KW-1133">Transmembrane helix</keyword>
<dbReference type="GO" id="GO:0005524">
    <property type="term" value="F:ATP binding"/>
    <property type="evidence" value="ECO:0007669"/>
    <property type="project" value="UniProtKB-KW"/>
</dbReference>
<evidence type="ECO:0000256" key="8">
    <source>
        <dbReference type="ARBA" id="ARBA00022741"/>
    </source>
</evidence>
<evidence type="ECO:0000256" key="2">
    <source>
        <dbReference type="ARBA" id="ARBA00004651"/>
    </source>
</evidence>
<dbReference type="RefSeq" id="WP_042227312.1">
    <property type="nucleotide sequence ID" value="NZ_CP026520.1"/>
</dbReference>
<keyword evidence="8" id="KW-0547">Nucleotide-binding</keyword>
<dbReference type="AlphaFoldDB" id="A0A410WZN5"/>
<keyword evidence="12" id="KW-0902">Two-component regulatory system</keyword>
<evidence type="ECO:0000256" key="7">
    <source>
        <dbReference type="ARBA" id="ARBA00022692"/>
    </source>
</evidence>
<feature type="transmembrane region" description="Helical" evidence="14">
    <location>
        <begin position="21"/>
        <end position="43"/>
    </location>
</feature>
<keyword evidence="10" id="KW-0067">ATP-binding</keyword>
<evidence type="ECO:0000256" key="14">
    <source>
        <dbReference type="SAM" id="Phobius"/>
    </source>
</evidence>
<dbReference type="PROSITE" id="PS50109">
    <property type="entry name" value="HIS_KIN"/>
    <property type="match status" value="1"/>
</dbReference>
<dbReference type="PANTHER" id="PTHR34220:SF11">
    <property type="entry name" value="SENSOR PROTEIN KINASE HPTS"/>
    <property type="match status" value="1"/>
</dbReference>
<dbReference type="SUPFAM" id="SSF55874">
    <property type="entry name" value="ATPase domain of HSP90 chaperone/DNA topoisomerase II/histidine kinase"/>
    <property type="match status" value="1"/>
</dbReference>
<comment type="subcellular location">
    <subcellularLocation>
        <location evidence="2">Cell membrane</location>
        <topology evidence="2">Multi-pass membrane protein</topology>
    </subcellularLocation>
</comment>